<dbReference type="EMBL" id="QFFJ01000001">
    <property type="protein sequence ID" value="RBL91677.1"/>
    <property type="molecule type" value="Genomic_DNA"/>
</dbReference>
<dbReference type="RefSeq" id="WP_113614275.1">
    <property type="nucleotide sequence ID" value="NZ_QFFJ01000001.1"/>
</dbReference>
<keyword evidence="3" id="KW-1185">Reference proteome</keyword>
<evidence type="ECO:0000313" key="3">
    <source>
        <dbReference type="Proteomes" id="UP000253410"/>
    </source>
</evidence>
<dbReference type="AlphaFoldDB" id="A0A365XZ99"/>
<accession>A0A365XZ99</accession>
<sequence>MQESFTIPRGFKAGCYILSALMLGIAVTSIFLEKESQGFIFFSLPFFFLSWSMYAYTRLQLVLDNQMVVFTGGFKPHRFSWGDITRIDMAKVGKYSDPQVTIYYSDRKLQLARSFYRKKPFLEILHQLEKYAPAAVFTAQYRQLSQTLHA</sequence>
<proteinExistence type="predicted"/>
<feature type="transmembrane region" description="Helical" evidence="1">
    <location>
        <begin position="38"/>
        <end position="57"/>
    </location>
</feature>
<keyword evidence="1" id="KW-0812">Transmembrane</keyword>
<comment type="caution">
    <text evidence="2">The sequence shown here is derived from an EMBL/GenBank/DDBJ whole genome shotgun (WGS) entry which is preliminary data.</text>
</comment>
<evidence type="ECO:0000313" key="2">
    <source>
        <dbReference type="EMBL" id="RBL91677.1"/>
    </source>
</evidence>
<dbReference type="OrthoDB" id="675044at2"/>
<name>A0A365XZ99_9BACT</name>
<organism evidence="2 3">
    <name type="scientific">Chitinophaga flava</name>
    <dbReference type="NCBI Taxonomy" id="2259036"/>
    <lineage>
        <taxon>Bacteria</taxon>
        <taxon>Pseudomonadati</taxon>
        <taxon>Bacteroidota</taxon>
        <taxon>Chitinophagia</taxon>
        <taxon>Chitinophagales</taxon>
        <taxon>Chitinophagaceae</taxon>
        <taxon>Chitinophaga</taxon>
    </lineage>
</organism>
<evidence type="ECO:0000256" key="1">
    <source>
        <dbReference type="SAM" id="Phobius"/>
    </source>
</evidence>
<feature type="transmembrane region" description="Helical" evidence="1">
    <location>
        <begin position="12"/>
        <end position="32"/>
    </location>
</feature>
<gene>
    <name evidence="2" type="ORF">DF182_03430</name>
</gene>
<reference evidence="2 3" key="1">
    <citation type="submission" date="2018-05" db="EMBL/GenBank/DDBJ databases">
        <title>Chitinophaga sp. K3CV102501T nov., isolated from isolated from a monsoon evergreen broad-leaved forest soil.</title>
        <authorList>
            <person name="Lv Y."/>
        </authorList>
    </citation>
    <scope>NUCLEOTIDE SEQUENCE [LARGE SCALE GENOMIC DNA]</scope>
    <source>
        <strain evidence="2 3">GDMCC 1.1325</strain>
    </source>
</reference>
<dbReference type="Proteomes" id="UP000253410">
    <property type="component" value="Unassembled WGS sequence"/>
</dbReference>
<keyword evidence="1" id="KW-1133">Transmembrane helix</keyword>
<protein>
    <submittedName>
        <fullName evidence="2">Uncharacterized protein</fullName>
    </submittedName>
</protein>
<keyword evidence="1" id="KW-0472">Membrane</keyword>